<dbReference type="InterPro" id="IPR008686">
    <property type="entry name" value="RNA_pol_mitovir"/>
</dbReference>
<dbReference type="Pfam" id="PF05919">
    <property type="entry name" value="Mitovir_RNA_pol"/>
    <property type="match status" value="1"/>
</dbReference>
<evidence type="ECO:0000256" key="1">
    <source>
        <dbReference type="ARBA" id="ARBA00022484"/>
    </source>
</evidence>
<dbReference type="PANTHER" id="PTHR34456">
    <property type="entry name" value="MITOVIRUS RNA-DEPENDENT RNA POLYMERASE"/>
    <property type="match status" value="1"/>
</dbReference>
<dbReference type="SUPFAM" id="SSF56672">
    <property type="entry name" value="DNA/RNA polymerases"/>
    <property type="match status" value="1"/>
</dbReference>
<dbReference type="GO" id="GO:0003968">
    <property type="term" value="F:RNA-directed RNA polymerase activity"/>
    <property type="evidence" value="ECO:0007669"/>
    <property type="project" value="UniProtKB-KW"/>
</dbReference>
<sequence length="815" mass="92212">MKGLISLSMKNKLALKAVLSLRQRVRRSSKMLPLDKIVKTLLSTLKLDILKVTTLCMNRIGGISGRLRIAHNFIQFIMKMQKNHGSLFTVKWLKACSVALQKWKGGDNLKSLRSLESNLPLPRLINGCPAIINRNDRDLMRKGSNSIFRFWHSLFSLYRIFYIEGTMKLSTITDPFKGNQLFLDSLCKVALDSPWANQFKGLSLKQNLAPQTFYLSAKSSPTNSKSYEGLLTDLSFYLRNEDMFAKLINYLSAIGVKWNVDSFIKKLNDGFEIVKDLDTDILPIKRSCHLPFGQFAIKKEAAGKIRVFALVDSVTQSVLKPLHLGLFNILKILPNDGTFDQDAAVLRCQEKAIKYGCAYSYDLSAATDRLPAVLTANIISALFELNIGQAWLDYLVGRDFGFSLNPKNITTIFRYSVGQPMGALSSWAGLAITHHFIVQYCSIMNRDNFDITKWDGWEDRYEVLGDDIVIFDHKLARTYLLVMELLGVDINLSKSISSPSLPVFEFAKRTSSGNELISGLNFSQIRAGVTLSNRIANAFQWVKLKLVSSPSVVEKYFSNFLISKDNSWNSSVGALGLLSLIVDFYKLERKNVLAAIVDPHKGVEYNMEDHDFGVPCRQVLAQCFSLIKDQTMMPLSNSEERLEWVKENDPAIAATVLHTALLKSRNLTRDYMNNMKLISESMYLSIPLDSDLLLVDPNLNLTDLQKAQVLGFVEENFGLNFDPYELEDFVEDRNIFHAKTSQIKLEEAYSILDKVEKFVFHFAIPDKRQIAEWDTFSLPVLKDASKEAFLSGPKYWEAMSPNMELYIPAIKSDGS</sequence>
<evidence type="ECO:0000313" key="4">
    <source>
        <dbReference type="EMBL" id="UPW42287.1"/>
    </source>
</evidence>
<organism evidence="4">
    <name type="scientific">Sichuan mountain mitovirus 9</name>
    <dbReference type="NCBI Taxonomy" id="2937177"/>
    <lineage>
        <taxon>Viruses</taxon>
        <taxon>Riboviria</taxon>
        <taxon>Orthornavirae</taxon>
        <taxon>Lenarviricota</taxon>
        <taxon>Howeltoviricetes</taxon>
        <taxon>Cryppavirales</taxon>
        <taxon>Mitoviridae</taxon>
    </lineage>
</organism>
<protein>
    <submittedName>
        <fullName evidence="4">RNA dependent RNA polymerase</fullName>
    </submittedName>
</protein>
<evidence type="ECO:0000256" key="3">
    <source>
        <dbReference type="ARBA" id="ARBA00022695"/>
    </source>
</evidence>
<keyword evidence="2" id="KW-0808">Transferase</keyword>
<reference evidence="4" key="2">
    <citation type="submission" date="2022-03" db="EMBL/GenBank/DDBJ databases">
        <authorList>
            <person name="Chen Y.-M."/>
            <person name="Sadiq S."/>
            <person name="Zhang Y.-Z."/>
            <person name="Holmes E.C."/>
        </authorList>
    </citation>
    <scope>NUCLEOTIDE SEQUENCE</scope>
    <source>
        <strain evidence="4">S60-k141_1689319</strain>
    </source>
</reference>
<keyword evidence="1" id="KW-0696">RNA-directed RNA polymerase</keyword>
<reference evidence="4" key="1">
    <citation type="journal article" date="2022" name="Virus Evol.">
        <title>Resolving deep evolutionary relationships within the RNA virus phylum Lenarviricota.</title>
        <authorList>
            <person name="Sadiq S."/>
            <person name="Chen Y.M."/>
            <person name="Zhang Y.Z."/>
            <person name="Holmes E.C."/>
        </authorList>
    </citation>
    <scope>NUCLEOTIDE SEQUENCE</scope>
    <source>
        <strain evidence="4">S60-k141_1689319</strain>
    </source>
</reference>
<evidence type="ECO:0000256" key="2">
    <source>
        <dbReference type="ARBA" id="ARBA00022679"/>
    </source>
</evidence>
<dbReference type="InterPro" id="IPR043502">
    <property type="entry name" value="DNA/RNA_pol_sf"/>
</dbReference>
<dbReference type="EMBL" id="ON001684">
    <property type="protein sequence ID" value="UPW42287.1"/>
    <property type="molecule type" value="Genomic_RNA"/>
</dbReference>
<keyword evidence="3" id="KW-0548">Nucleotidyltransferase</keyword>
<accession>A0A9Y1CQV7</accession>
<name>A0A9Y1CQV7_9VIRU</name>
<dbReference type="PANTHER" id="PTHR34456:SF9">
    <property type="entry name" value="MITOVIRUS RNA-DEPENDENT RNA POLYMERASE"/>
    <property type="match status" value="1"/>
</dbReference>
<proteinExistence type="predicted"/>